<dbReference type="SUPFAM" id="SSF52113">
    <property type="entry name" value="BRCT domain"/>
    <property type="match status" value="1"/>
</dbReference>
<dbReference type="HOGENOM" id="CLU_139279_0_0_1"/>
<sequence>MLQGMGAKIQNRAGQHCTHIVYKNGLVSTTNRYRALNDPKPLVVGIAWVVECAEKKARVDETKYLINLDHENVAGTKKRRISMIPKLMESPERPTPTGSNRPTNVHSSPPSTDTSANNSFDHLPPLERARRRQSALFSS</sequence>
<organism evidence="3 4">
    <name type="scientific">Phlebiopsis gigantea (strain 11061_1 CR5-6)</name>
    <name type="common">White-rot fungus</name>
    <name type="synonym">Peniophora gigantea</name>
    <dbReference type="NCBI Taxonomy" id="745531"/>
    <lineage>
        <taxon>Eukaryota</taxon>
        <taxon>Fungi</taxon>
        <taxon>Dikarya</taxon>
        <taxon>Basidiomycota</taxon>
        <taxon>Agaricomycotina</taxon>
        <taxon>Agaricomycetes</taxon>
        <taxon>Polyporales</taxon>
        <taxon>Phanerochaetaceae</taxon>
        <taxon>Phlebiopsis</taxon>
    </lineage>
</organism>
<gene>
    <name evidence="3" type="ORF">PHLGIDRAFT_18033</name>
</gene>
<name>A0A0C3PUE6_PHLG1</name>
<evidence type="ECO:0000313" key="4">
    <source>
        <dbReference type="Proteomes" id="UP000053257"/>
    </source>
</evidence>
<feature type="domain" description="BRCT" evidence="2">
    <location>
        <begin position="1"/>
        <end position="66"/>
    </location>
</feature>
<proteinExistence type="predicted"/>
<dbReference type="Gene3D" id="3.40.50.10190">
    <property type="entry name" value="BRCT domain"/>
    <property type="match status" value="1"/>
</dbReference>
<feature type="region of interest" description="Disordered" evidence="1">
    <location>
        <begin position="75"/>
        <end position="139"/>
    </location>
</feature>
<feature type="compositionally biased region" description="Polar residues" evidence="1">
    <location>
        <begin position="96"/>
        <end position="120"/>
    </location>
</feature>
<reference evidence="3 4" key="1">
    <citation type="journal article" date="2014" name="PLoS Genet.">
        <title>Analysis of the Phlebiopsis gigantea genome, transcriptome and secretome provides insight into its pioneer colonization strategies of wood.</title>
        <authorList>
            <person name="Hori C."/>
            <person name="Ishida T."/>
            <person name="Igarashi K."/>
            <person name="Samejima M."/>
            <person name="Suzuki H."/>
            <person name="Master E."/>
            <person name="Ferreira P."/>
            <person name="Ruiz-Duenas F.J."/>
            <person name="Held B."/>
            <person name="Canessa P."/>
            <person name="Larrondo L.F."/>
            <person name="Schmoll M."/>
            <person name="Druzhinina I.S."/>
            <person name="Kubicek C.P."/>
            <person name="Gaskell J.A."/>
            <person name="Kersten P."/>
            <person name="St John F."/>
            <person name="Glasner J."/>
            <person name="Sabat G."/>
            <person name="Splinter BonDurant S."/>
            <person name="Syed K."/>
            <person name="Yadav J."/>
            <person name="Mgbeahuruike A.C."/>
            <person name="Kovalchuk A."/>
            <person name="Asiegbu F.O."/>
            <person name="Lackner G."/>
            <person name="Hoffmeister D."/>
            <person name="Rencoret J."/>
            <person name="Gutierrez A."/>
            <person name="Sun H."/>
            <person name="Lindquist E."/>
            <person name="Barry K."/>
            <person name="Riley R."/>
            <person name="Grigoriev I.V."/>
            <person name="Henrissat B."/>
            <person name="Kues U."/>
            <person name="Berka R.M."/>
            <person name="Martinez A.T."/>
            <person name="Covert S.F."/>
            <person name="Blanchette R.A."/>
            <person name="Cullen D."/>
        </authorList>
    </citation>
    <scope>NUCLEOTIDE SEQUENCE [LARGE SCALE GENOMIC DNA]</scope>
    <source>
        <strain evidence="3 4">11061_1 CR5-6</strain>
    </source>
</reference>
<dbReference type="InterPro" id="IPR001357">
    <property type="entry name" value="BRCT_dom"/>
</dbReference>
<evidence type="ECO:0000256" key="1">
    <source>
        <dbReference type="SAM" id="MobiDB-lite"/>
    </source>
</evidence>
<evidence type="ECO:0000313" key="3">
    <source>
        <dbReference type="EMBL" id="KIP11273.1"/>
    </source>
</evidence>
<evidence type="ECO:0000259" key="2">
    <source>
        <dbReference type="PROSITE" id="PS50172"/>
    </source>
</evidence>
<dbReference type="Proteomes" id="UP000053257">
    <property type="component" value="Unassembled WGS sequence"/>
</dbReference>
<accession>A0A0C3PUE6</accession>
<protein>
    <recommendedName>
        <fullName evidence="2">BRCT domain-containing protein</fullName>
    </recommendedName>
</protein>
<dbReference type="STRING" id="745531.A0A0C3PUE6"/>
<dbReference type="OrthoDB" id="2384350at2759"/>
<keyword evidence="4" id="KW-1185">Reference proteome</keyword>
<dbReference type="EMBL" id="KN840447">
    <property type="protein sequence ID" value="KIP11273.1"/>
    <property type="molecule type" value="Genomic_DNA"/>
</dbReference>
<dbReference type="AlphaFoldDB" id="A0A0C3PUE6"/>
<dbReference type="PROSITE" id="PS50172">
    <property type="entry name" value="BRCT"/>
    <property type="match status" value="1"/>
</dbReference>
<dbReference type="InterPro" id="IPR036420">
    <property type="entry name" value="BRCT_dom_sf"/>
</dbReference>